<accession>A0AAV5AE71</accession>
<keyword evidence="8 10" id="KW-0503">Monooxygenase</keyword>
<feature type="chain" id="PRO_5043876216" description="Cytochrome P450" evidence="11">
    <location>
        <begin position="18"/>
        <end position="544"/>
    </location>
</feature>
<dbReference type="PROSITE" id="PS00086">
    <property type="entry name" value="CYTOCHROME_P450"/>
    <property type="match status" value="1"/>
</dbReference>
<proteinExistence type="inferred from homology"/>
<dbReference type="Pfam" id="PF00067">
    <property type="entry name" value="p450"/>
    <property type="match status" value="1"/>
</dbReference>
<protein>
    <recommendedName>
        <fullName evidence="14">Cytochrome P450</fullName>
    </recommendedName>
</protein>
<organism evidence="12 13">
    <name type="scientific">Clathrus columnatus</name>
    <dbReference type="NCBI Taxonomy" id="1419009"/>
    <lineage>
        <taxon>Eukaryota</taxon>
        <taxon>Fungi</taxon>
        <taxon>Dikarya</taxon>
        <taxon>Basidiomycota</taxon>
        <taxon>Agaricomycotina</taxon>
        <taxon>Agaricomycetes</taxon>
        <taxon>Phallomycetidae</taxon>
        <taxon>Phallales</taxon>
        <taxon>Clathraceae</taxon>
        <taxon>Clathrus</taxon>
    </lineage>
</organism>
<evidence type="ECO:0008006" key="14">
    <source>
        <dbReference type="Google" id="ProtNLM"/>
    </source>
</evidence>
<keyword evidence="13" id="KW-1185">Reference proteome</keyword>
<dbReference type="PANTHER" id="PTHR24305">
    <property type="entry name" value="CYTOCHROME P450"/>
    <property type="match status" value="1"/>
</dbReference>
<keyword evidence="4 9" id="KW-0349">Heme</keyword>
<evidence type="ECO:0000256" key="8">
    <source>
        <dbReference type="ARBA" id="ARBA00023033"/>
    </source>
</evidence>
<dbReference type="Gene3D" id="1.10.630.10">
    <property type="entry name" value="Cytochrome P450"/>
    <property type="match status" value="1"/>
</dbReference>
<dbReference type="PRINTS" id="PR00385">
    <property type="entry name" value="P450"/>
</dbReference>
<feature type="signal peptide" evidence="11">
    <location>
        <begin position="1"/>
        <end position="17"/>
    </location>
</feature>
<dbReference type="EMBL" id="BPWL01000008">
    <property type="protein sequence ID" value="GJJ12931.1"/>
    <property type="molecule type" value="Genomic_DNA"/>
</dbReference>
<gene>
    <name evidence="12" type="ORF">Clacol_007178</name>
</gene>
<feature type="binding site" description="axial binding residue" evidence="9">
    <location>
        <position position="482"/>
    </location>
    <ligand>
        <name>heme</name>
        <dbReference type="ChEBI" id="CHEBI:30413"/>
    </ligand>
    <ligandPart>
        <name>Fe</name>
        <dbReference type="ChEBI" id="CHEBI:18248"/>
    </ligandPart>
</feature>
<dbReference type="InterPro" id="IPR036396">
    <property type="entry name" value="Cyt_P450_sf"/>
</dbReference>
<keyword evidence="11" id="KW-0732">Signal</keyword>
<name>A0AAV5AE71_9AGAM</name>
<comment type="cofactor">
    <cofactor evidence="1 9">
        <name>heme</name>
        <dbReference type="ChEBI" id="CHEBI:30413"/>
    </cofactor>
</comment>
<keyword evidence="5 9" id="KW-0479">Metal-binding</keyword>
<comment type="pathway">
    <text evidence="2">Secondary metabolite biosynthesis.</text>
</comment>
<evidence type="ECO:0000256" key="3">
    <source>
        <dbReference type="ARBA" id="ARBA00010617"/>
    </source>
</evidence>
<evidence type="ECO:0000256" key="10">
    <source>
        <dbReference type="RuleBase" id="RU000461"/>
    </source>
</evidence>
<evidence type="ECO:0000313" key="12">
    <source>
        <dbReference type="EMBL" id="GJJ12931.1"/>
    </source>
</evidence>
<evidence type="ECO:0000256" key="2">
    <source>
        <dbReference type="ARBA" id="ARBA00005179"/>
    </source>
</evidence>
<dbReference type="InterPro" id="IPR017972">
    <property type="entry name" value="Cyt_P450_CS"/>
</dbReference>
<evidence type="ECO:0000256" key="7">
    <source>
        <dbReference type="ARBA" id="ARBA00023004"/>
    </source>
</evidence>
<sequence length="544" mass="60908">MVTSKLVLSALLSSLIAVYFRRKLKARRAARDDGSNVTSLANLNGPSSYSWVTGNLPGFLYAENTGDEDDTLVQQFGLACRIKLMFNENALFLADPKGLQYVLNTSGYHFHKRAGAEISRILLGGKNILGVEVNNTSLGEEHARQRRILAPSFSQSYLHEILVERWNDLISSKQGSGVDIDLNMWLSCLTLDALGQGVLSYDFGALTDKPSEYVEAFRGLFVDMFATEQSTSQLVMANLIGRLPAFMRQRLLTLTIQATDKFQKFMSISSKISSSIILREKEAIDLGKPKGKDLLSTLSKSVVISQFYPKTNPQTLNALAIAGHDTTSSMLQWVFYELALHPEAQAKIREEIRTIKETRNVQELGTSEFELMHYTMAVLKETLRFHPIAPHNMRCADRDDIIPLAYPVKTISGKEVQAISVKKGQYVFMTHYGYNRIEDLWGKDTDKWIPERFLNESESMRSKRTIGVFAHLATFSSGVHGCIGWRFAMLEMQAILIGLIEHFEFAPIASNPVILKKMAATMYPAVKGELARGAQMPLFIKPVS</sequence>
<keyword evidence="7 9" id="KW-0408">Iron</keyword>
<evidence type="ECO:0000256" key="4">
    <source>
        <dbReference type="ARBA" id="ARBA00022617"/>
    </source>
</evidence>
<dbReference type="InterPro" id="IPR001128">
    <property type="entry name" value="Cyt_P450"/>
</dbReference>
<comment type="caution">
    <text evidence="12">The sequence shown here is derived from an EMBL/GenBank/DDBJ whole genome shotgun (WGS) entry which is preliminary data.</text>
</comment>
<dbReference type="GO" id="GO:0004497">
    <property type="term" value="F:monooxygenase activity"/>
    <property type="evidence" value="ECO:0007669"/>
    <property type="project" value="UniProtKB-KW"/>
</dbReference>
<dbReference type="InterPro" id="IPR050121">
    <property type="entry name" value="Cytochrome_P450_monoxygenase"/>
</dbReference>
<keyword evidence="6 10" id="KW-0560">Oxidoreductase</keyword>
<evidence type="ECO:0000256" key="11">
    <source>
        <dbReference type="SAM" id="SignalP"/>
    </source>
</evidence>
<dbReference type="GO" id="GO:0016705">
    <property type="term" value="F:oxidoreductase activity, acting on paired donors, with incorporation or reduction of molecular oxygen"/>
    <property type="evidence" value="ECO:0007669"/>
    <property type="project" value="InterPro"/>
</dbReference>
<dbReference type="PRINTS" id="PR00463">
    <property type="entry name" value="EP450I"/>
</dbReference>
<evidence type="ECO:0000256" key="6">
    <source>
        <dbReference type="ARBA" id="ARBA00023002"/>
    </source>
</evidence>
<dbReference type="InterPro" id="IPR002401">
    <property type="entry name" value="Cyt_P450_E_grp-I"/>
</dbReference>
<dbReference type="Proteomes" id="UP001050691">
    <property type="component" value="Unassembled WGS sequence"/>
</dbReference>
<evidence type="ECO:0000256" key="1">
    <source>
        <dbReference type="ARBA" id="ARBA00001971"/>
    </source>
</evidence>
<evidence type="ECO:0000256" key="9">
    <source>
        <dbReference type="PIRSR" id="PIRSR602401-1"/>
    </source>
</evidence>
<dbReference type="GO" id="GO:0020037">
    <property type="term" value="F:heme binding"/>
    <property type="evidence" value="ECO:0007669"/>
    <property type="project" value="InterPro"/>
</dbReference>
<evidence type="ECO:0000313" key="13">
    <source>
        <dbReference type="Proteomes" id="UP001050691"/>
    </source>
</evidence>
<dbReference type="GO" id="GO:0005506">
    <property type="term" value="F:iron ion binding"/>
    <property type="evidence" value="ECO:0007669"/>
    <property type="project" value="InterPro"/>
</dbReference>
<reference evidence="12" key="1">
    <citation type="submission" date="2021-10" db="EMBL/GenBank/DDBJ databases">
        <title>De novo Genome Assembly of Clathrus columnatus (Basidiomycota, Fungi) Using Illumina and Nanopore Sequence Data.</title>
        <authorList>
            <person name="Ogiso-Tanaka E."/>
            <person name="Itagaki H."/>
            <person name="Hosoya T."/>
            <person name="Hosaka K."/>
        </authorList>
    </citation>
    <scope>NUCLEOTIDE SEQUENCE</scope>
    <source>
        <strain evidence="12">MO-923</strain>
    </source>
</reference>
<evidence type="ECO:0000256" key="5">
    <source>
        <dbReference type="ARBA" id="ARBA00022723"/>
    </source>
</evidence>
<comment type="similarity">
    <text evidence="3 10">Belongs to the cytochrome P450 family.</text>
</comment>
<dbReference type="SUPFAM" id="SSF48264">
    <property type="entry name" value="Cytochrome P450"/>
    <property type="match status" value="1"/>
</dbReference>
<dbReference type="AlphaFoldDB" id="A0AAV5AE71"/>
<dbReference type="PANTHER" id="PTHR24305:SF166">
    <property type="entry name" value="CYTOCHROME P450 12A4, MITOCHONDRIAL-RELATED"/>
    <property type="match status" value="1"/>
</dbReference>